<proteinExistence type="predicted"/>
<dbReference type="OrthoDB" id="1707115at2"/>
<dbReference type="EMBL" id="LOHZ01000033">
    <property type="protein sequence ID" value="KYO65530.1"/>
    <property type="molecule type" value="Genomic_DNA"/>
</dbReference>
<name>A0A161PWH3_9FIRM</name>
<accession>A0A161PWH3</accession>
<evidence type="ECO:0000313" key="1">
    <source>
        <dbReference type="EMBL" id="KYO65530.1"/>
    </source>
</evidence>
<dbReference type="InterPro" id="IPR028994">
    <property type="entry name" value="Integrin_alpha_N"/>
</dbReference>
<sequence length="337" mass="38937">MNFRNNIYLQKNLRKRLIFLVAFLFLLIVFMNSVSPVGIVDVKNEKGRVTFFTCKILGFYIQGLLKCEDVFSIKLINFSVDKLTTPLLIKYRGKNLISFIGEDSVKVFSKEGNEIWQYNLSNYDYILSSCAGDVDKDLTDEIFLITGKRNENYGENFIILTLEDGIKLKLFEEMKVFNPWKVQIADVDADENLEISIGVYKKAELHPVMAKRPFIYGLNEGGLFPKWRGSRLSRPFDDYVFFDIDDDGKDELLSVETLKDGKKILSAYKWKGFGFELFSESRVYDKIDSIVKEEKRVLLSVKDGKASGWGIMEYEGGKLSIRITGKRYYFRLKLEGV</sequence>
<evidence type="ECO:0000313" key="2">
    <source>
        <dbReference type="Proteomes" id="UP000075737"/>
    </source>
</evidence>
<evidence type="ECO:0008006" key="3">
    <source>
        <dbReference type="Google" id="ProtNLM"/>
    </source>
</evidence>
<dbReference type="RefSeq" id="WP_068748684.1">
    <property type="nucleotide sequence ID" value="NZ_LOHZ01000033.1"/>
</dbReference>
<dbReference type="Proteomes" id="UP000075737">
    <property type="component" value="Unassembled WGS sequence"/>
</dbReference>
<dbReference type="SUPFAM" id="SSF69318">
    <property type="entry name" value="Integrin alpha N-terminal domain"/>
    <property type="match status" value="1"/>
</dbReference>
<gene>
    <name evidence="1" type="ORF">ATZ99_15660</name>
</gene>
<dbReference type="AlphaFoldDB" id="A0A161PWH3"/>
<dbReference type="STRING" id="520767.ATZ99_15660"/>
<reference evidence="1 2" key="1">
    <citation type="submission" date="2015-12" db="EMBL/GenBank/DDBJ databases">
        <title>Draft genome of Thermovenabulum gondwanense isolated from a red thermophilic microbial mat colonisisng an outflow channel of a bore well.</title>
        <authorList>
            <person name="Patel B.K."/>
        </authorList>
    </citation>
    <scope>NUCLEOTIDE SEQUENCE [LARGE SCALE GENOMIC DNA]</scope>
    <source>
        <strain evidence="1 2">R270</strain>
    </source>
</reference>
<keyword evidence="2" id="KW-1185">Reference proteome</keyword>
<organism evidence="1 2">
    <name type="scientific">Thermovenabulum gondwanense</name>
    <dbReference type="NCBI Taxonomy" id="520767"/>
    <lineage>
        <taxon>Bacteria</taxon>
        <taxon>Bacillati</taxon>
        <taxon>Bacillota</taxon>
        <taxon>Clostridia</taxon>
        <taxon>Thermosediminibacterales</taxon>
        <taxon>Thermosediminibacteraceae</taxon>
        <taxon>Thermovenabulum</taxon>
    </lineage>
</organism>
<comment type="caution">
    <text evidence="1">The sequence shown here is derived from an EMBL/GenBank/DDBJ whole genome shotgun (WGS) entry which is preliminary data.</text>
</comment>
<protein>
    <recommendedName>
        <fullName evidence="3">VCBS repeat-containing protein</fullName>
    </recommendedName>
</protein>